<keyword evidence="3" id="KW-1185">Reference proteome</keyword>
<feature type="region of interest" description="Disordered" evidence="1">
    <location>
        <begin position="1"/>
        <end position="34"/>
    </location>
</feature>
<feature type="compositionally biased region" description="Basic and acidic residues" evidence="1">
    <location>
        <begin position="8"/>
        <end position="20"/>
    </location>
</feature>
<dbReference type="AlphaFoldDB" id="A0A5P1EII3"/>
<name>A0A5P1EII3_ASPOF</name>
<dbReference type="EMBL" id="CM007387">
    <property type="protein sequence ID" value="ONK65696.1"/>
    <property type="molecule type" value="Genomic_DNA"/>
</dbReference>
<accession>A0A5P1EII3</accession>
<dbReference type="Gramene" id="ONK65696">
    <property type="protein sequence ID" value="ONK65696"/>
    <property type="gene ID" value="A4U43_C07F39760"/>
</dbReference>
<dbReference type="Proteomes" id="UP000243459">
    <property type="component" value="Chromosome 7"/>
</dbReference>
<gene>
    <name evidence="2" type="ORF">A4U43_C07F39760</name>
</gene>
<reference evidence="3" key="1">
    <citation type="journal article" date="2017" name="Nat. Commun.">
        <title>The asparagus genome sheds light on the origin and evolution of a young Y chromosome.</title>
        <authorList>
            <person name="Harkess A."/>
            <person name="Zhou J."/>
            <person name="Xu C."/>
            <person name="Bowers J.E."/>
            <person name="Van der Hulst R."/>
            <person name="Ayyampalayam S."/>
            <person name="Mercati F."/>
            <person name="Riccardi P."/>
            <person name="McKain M.R."/>
            <person name="Kakrana A."/>
            <person name="Tang H."/>
            <person name="Ray J."/>
            <person name="Groenendijk J."/>
            <person name="Arikit S."/>
            <person name="Mathioni S.M."/>
            <person name="Nakano M."/>
            <person name="Shan H."/>
            <person name="Telgmann-Rauber A."/>
            <person name="Kanno A."/>
            <person name="Yue Z."/>
            <person name="Chen H."/>
            <person name="Li W."/>
            <person name="Chen Y."/>
            <person name="Xu X."/>
            <person name="Zhang Y."/>
            <person name="Luo S."/>
            <person name="Chen H."/>
            <person name="Gao J."/>
            <person name="Mao Z."/>
            <person name="Pires J.C."/>
            <person name="Luo M."/>
            <person name="Kudrna D."/>
            <person name="Wing R.A."/>
            <person name="Meyers B.C."/>
            <person name="Yi K."/>
            <person name="Kong H."/>
            <person name="Lavrijsen P."/>
            <person name="Sunseri F."/>
            <person name="Falavigna A."/>
            <person name="Ye Y."/>
            <person name="Leebens-Mack J.H."/>
            <person name="Chen G."/>
        </authorList>
    </citation>
    <scope>NUCLEOTIDE SEQUENCE [LARGE SCALE GENOMIC DNA]</scope>
    <source>
        <strain evidence="3">cv. DH0086</strain>
    </source>
</reference>
<sequence length="82" mass="8755">MCLSLSETELRDETGLEVEGRSGSVEETGWSQSSGEAELASGILRWAGGSKDGRAGRLGRDWAAVVELASRRSSSLLEGEQR</sequence>
<protein>
    <submittedName>
        <fullName evidence="2">Uncharacterized protein</fullName>
    </submittedName>
</protein>
<organism evidence="2 3">
    <name type="scientific">Asparagus officinalis</name>
    <name type="common">Garden asparagus</name>
    <dbReference type="NCBI Taxonomy" id="4686"/>
    <lineage>
        <taxon>Eukaryota</taxon>
        <taxon>Viridiplantae</taxon>
        <taxon>Streptophyta</taxon>
        <taxon>Embryophyta</taxon>
        <taxon>Tracheophyta</taxon>
        <taxon>Spermatophyta</taxon>
        <taxon>Magnoliopsida</taxon>
        <taxon>Liliopsida</taxon>
        <taxon>Asparagales</taxon>
        <taxon>Asparagaceae</taxon>
        <taxon>Asparagoideae</taxon>
        <taxon>Asparagus</taxon>
    </lineage>
</organism>
<evidence type="ECO:0000313" key="3">
    <source>
        <dbReference type="Proteomes" id="UP000243459"/>
    </source>
</evidence>
<evidence type="ECO:0000313" key="2">
    <source>
        <dbReference type="EMBL" id="ONK65696.1"/>
    </source>
</evidence>
<evidence type="ECO:0000256" key="1">
    <source>
        <dbReference type="SAM" id="MobiDB-lite"/>
    </source>
</evidence>
<proteinExistence type="predicted"/>